<dbReference type="EMBL" id="NEXV01000086">
    <property type="protein sequence ID" value="PIG88941.1"/>
    <property type="molecule type" value="Genomic_DNA"/>
</dbReference>
<dbReference type="STRING" id="656916.A0A2G7GA56"/>
<dbReference type="AlphaFoldDB" id="A0A2G7GA56"/>
<keyword evidence="4" id="KW-1185">Reference proteome</keyword>
<reference evidence="3 4" key="1">
    <citation type="submission" date="2017-05" db="EMBL/GenBank/DDBJ databases">
        <title>Genome sequence for an aflatoxigenic pathogen of Argentinian peanut, Aspergillus arachidicola.</title>
        <authorList>
            <person name="Moore G."/>
            <person name="Beltz S.B."/>
            <person name="Mack B.M."/>
        </authorList>
    </citation>
    <scope>NUCLEOTIDE SEQUENCE [LARGE SCALE GENOMIC DNA]</scope>
    <source>
        <strain evidence="3 4">CBS 117610</strain>
    </source>
</reference>
<feature type="chain" id="PRO_5013627348" evidence="2">
    <location>
        <begin position="24"/>
        <end position="434"/>
    </location>
</feature>
<feature type="region of interest" description="Disordered" evidence="1">
    <location>
        <begin position="25"/>
        <end position="54"/>
    </location>
</feature>
<evidence type="ECO:0000313" key="4">
    <source>
        <dbReference type="Proteomes" id="UP000231358"/>
    </source>
</evidence>
<organism evidence="3 4">
    <name type="scientific">Aspergillus arachidicola</name>
    <dbReference type="NCBI Taxonomy" id="656916"/>
    <lineage>
        <taxon>Eukaryota</taxon>
        <taxon>Fungi</taxon>
        <taxon>Dikarya</taxon>
        <taxon>Ascomycota</taxon>
        <taxon>Pezizomycotina</taxon>
        <taxon>Eurotiomycetes</taxon>
        <taxon>Eurotiomycetidae</taxon>
        <taxon>Eurotiales</taxon>
        <taxon>Aspergillaceae</taxon>
        <taxon>Aspergillus</taxon>
        <taxon>Aspergillus subgen. Circumdati</taxon>
    </lineage>
</organism>
<dbReference type="PANTHER" id="PTHR40636">
    <property type="entry name" value="CSBD-LIKE DOMAIN-CONTAINING PROTEIN"/>
    <property type="match status" value="1"/>
</dbReference>
<name>A0A2G7GA56_9EURO</name>
<keyword evidence="2" id="KW-0732">Signal</keyword>
<comment type="caution">
    <text evidence="3">The sequence shown here is derived from an EMBL/GenBank/DDBJ whole genome shotgun (WGS) entry which is preliminary data.</text>
</comment>
<evidence type="ECO:0000256" key="2">
    <source>
        <dbReference type="SAM" id="SignalP"/>
    </source>
</evidence>
<accession>A0A2G7GA56</accession>
<dbReference type="Proteomes" id="UP000231358">
    <property type="component" value="Unassembled WGS sequence"/>
</dbReference>
<evidence type="ECO:0000256" key="1">
    <source>
        <dbReference type="SAM" id="MobiDB-lite"/>
    </source>
</evidence>
<proteinExistence type="predicted"/>
<dbReference type="PANTHER" id="PTHR40636:SF1">
    <property type="entry name" value="CSBD-LIKE DOMAIN-CONTAINING PROTEIN"/>
    <property type="match status" value="1"/>
</dbReference>
<gene>
    <name evidence="3" type="ORF">AARAC_008450</name>
</gene>
<sequence length="434" mass="45408">MVSQPFLTQLLLLFTIFGSGSLARRGGGGDNDSDNDSDGDSSGGSGSSSGSSGCGTTNNLLTTTYVVPNNAWNWTSQGSRSADASPTIYDGSYFQGEGYISYNITGGSRCRDANGKLRILGYAWVGPQPPYPTGPLNPFIVGFKAWESDKPVNEIHTSYNPIKWTENSVCPMEPDLVRIATTRGWIDLTAHTSGASDVMIMNVSMDTTKSPAVRFNATTASDPKPAIDGGEGLIRLPGRTCSSYGISTGWPSTTILNGSVTNTTLDLRFVGSGNTSSDYKNYRGTEDELHIEFSVTFSGQLDSINSTKVLNIQSGNQTLTWVPNDGVRVLSGRWWYMLINTCIMPNNTSSSQDSGVTGAAKFVTSTLGNTVGGVSRTVGGVTGAATRGIGDTITGATGSAGKPLGDGLGSIGTGVEDGANRVAKGVENAGQWKS</sequence>
<feature type="signal peptide" evidence="2">
    <location>
        <begin position="1"/>
        <end position="23"/>
    </location>
</feature>
<protein>
    <submittedName>
        <fullName evidence="3">Uncharacterized protein</fullName>
    </submittedName>
</protein>
<evidence type="ECO:0000313" key="3">
    <source>
        <dbReference type="EMBL" id="PIG88941.1"/>
    </source>
</evidence>